<reference evidence="2" key="1">
    <citation type="submission" date="2023-07" db="EMBL/GenBank/DDBJ databases">
        <title>Identification and characterization of horizontal gene transfer across gut microbiota members of farm animals based on homology search.</title>
        <authorList>
            <person name="Schwarzerova J."/>
            <person name="Nykrynova M."/>
            <person name="Jureckova K."/>
            <person name="Cejkova D."/>
            <person name="Rychlik I."/>
        </authorList>
    </citation>
    <scope>NUCLEOTIDE SEQUENCE [LARGE SCALE GENOMIC DNA]</scope>
    <source>
        <strain evidence="2">ET4</strain>
    </source>
</reference>
<proteinExistence type="predicted"/>
<organism evidence="1 2">
    <name type="scientific">Bacteroides eggerthii</name>
    <dbReference type="NCBI Taxonomy" id="28111"/>
    <lineage>
        <taxon>Bacteria</taxon>
        <taxon>Pseudomonadati</taxon>
        <taxon>Bacteroidota</taxon>
        <taxon>Bacteroidia</taxon>
        <taxon>Bacteroidales</taxon>
        <taxon>Bacteroidaceae</taxon>
        <taxon>Bacteroides</taxon>
    </lineage>
</organism>
<gene>
    <name evidence="1" type="ORF">QUW02_03635</name>
</gene>
<dbReference type="SUPFAM" id="SSF158745">
    <property type="entry name" value="LanC-like"/>
    <property type="match status" value="1"/>
</dbReference>
<evidence type="ECO:0000313" key="2">
    <source>
        <dbReference type="Proteomes" id="UP001228403"/>
    </source>
</evidence>
<accession>A0ABT7U3D1</accession>
<name>A0ABT7U3D1_9BACE</name>
<evidence type="ECO:0008006" key="3">
    <source>
        <dbReference type="Google" id="ProtNLM"/>
    </source>
</evidence>
<keyword evidence="2" id="KW-1185">Reference proteome</keyword>
<evidence type="ECO:0000313" key="1">
    <source>
        <dbReference type="EMBL" id="MDM8145027.1"/>
    </source>
</evidence>
<dbReference type="EMBL" id="JAUDCF010000005">
    <property type="protein sequence ID" value="MDM8145027.1"/>
    <property type="molecule type" value="Genomic_DNA"/>
</dbReference>
<comment type="caution">
    <text evidence="1">The sequence shown here is derived from an EMBL/GenBank/DDBJ whole genome shotgun (WGS) entry which is preliminary data.</text>
</comment>
<protein>
    <recommendedName>
        <fullName evidence="3">Lanthionine synthetase C-like protein</fullName>
    </recommendedName>
</protein>
<sequence length="201" mass="22715">MNSELRKIVDYLLLKSPFLQDIGLFHGKMGVAVALYAYAYRYHDNLIKEYAWDLFQQVYDGVHVDMPIGLEYGLSGIGYGITLLFGLGYVECDLNAILCDIDVKIMERDPRRITDFSLRSGAGGIQLYLTLRQKVGGPLLTFDNLYLSELQSAMANKMMPKFDVSIINILSEPLFAECEYIEKPIGIDEGSAYFILKDILT</sequence>
<dbReference type="Gene3D" id="1.50.10.20">
    <property type="match status" value="1"/>
</dbReference>
<dbReference type="Proteomes" id="UP001228403">
    <property type="component" value="Unassembled WGS sequence"/>
</dbReference>